<dbReference type="EMBL" id="QZCH01000011">
    <property type="protein sequence ID" value="RJG47784.1"/>
    <property type="molecule type" value="Genomic_DNA"/>
</dbReference>
<dbReference type="OrthoDB" id="9802264at2"/>
<evidence type="ECO:0000256" key="6">
    <source>
        <dbReference type="ARBA" id="ARBA00022840"/>
    </source>
</evidence>
<dbReference type="CDD" id="cd03301">
    <property type="entry name" value="ABC_MalK_N"/>
    <property type="match status" value="1"/>
</dbReference>
<dbReference type="SMART" id="SM00382">
    <property type="entry name" value="AAA"/>
    <property type="match status" value="1"/>
</dbReference>
<keyword evidence="10" id="KW-1185">Reference proteome</keyword>
<dbReference type="Proteomes" id="UP000283255">
    <property type="component" value="Unassembled WGS sequence"/>
</dbReference>
<name>A0A418YF23_9GAMM</name>
<evidence type="ECO:0000256" key="3">
    <source>
        <dbReference type="ARBA" id="ARBA00022519"/>
    </source>
</evidence>
<reference evidence="9 10" key="1">
    <citation type="submission" date="2018-09" db="EMBL/GenBank/DDBJ databases">
        <authorList>
            <person name="Wang F."/>
        </authorList>
    </citation>
    <scope>NUCLEOTIDE SEQUENCE [LARGE SCALE GENOMIC DNA]</scope>
    <source>
        <strain evidence="9 10">PLHSC7-2</strain>
    </source>
</reference>
<evidence type="ECO:0000256" key="5">
    <source>
        <dbReference type="ARBA" id="ARBA00022741"/>
    </source>
</evidence>
<keyword evidence="7" id="KW-0472">Membrane</keyword>
<dbReference type="AlphaFoldDB" id="A0A418YF23"/>
<accession>A0A418YF23</accession>
<feature type="domain" description="ABC transporter" evidence="8">
    <location>
        <begin position="4"/>
        <end position="234"/>
    </location>
</feature>
<proteinExistence type="predicted"/>
<evidence type="ECO:0000256" key="1">
    <source>
        <dbReference type="ARBA" id="ARBA00022448"/>
    </source>
</evidence>
<dbReference type="Pfam" id="PF17912">
    <property type="entry name" value="OB_MalK"/>
    <property type="match status" value="1"/>
</dbReference>
<dbReference type="InterPro" id="IPR017871">
    <property type="entry name" value="ABC_transporter-like_CS"/>
</dbReference>
<dbReference type="GO" id="GO:0055052">
    <property type="term" value="C:ATP-binding cassette (ABC) transporter complex, substrate-binding subunit-containing"/>
    <property type="evidence" value="ECO:0007669"/>
    <property type="project" value="TreeGrafter"/>
</dbReference>
<dbReference type="Pfam" id="PF00005">
    <property type="entry name" value="ABC_tran"/>
    <property type="match status" value="1"/>
</dbReference>
<evidence type="ECO:0000313" key="10">
    <source>
        <dbReference type="Proteomes" id="UP000283255"/>
    </source>
</evidence>
<dbReference type="GO" id="GO:0015423">
    <property type="term" value="F:ABC-type maltose transporter activity"/>
    <property type="evidence" value="ECO:0007669"/>
    <property type="project" value="TreeGrafter"/>
</dbReference>
<dbReference type="FunFam" id="3.40.50.300:FF:000042">
    <property type="entry name" value="Maltose/maltodextrin ABC transporter, ATP-binding protein"/>
    <property type="match status" value="1"/>
</dbReference>
<dbReference type="PROSITE" id="PS50893">
    <property type="entry name" value="ABC_TRANSPORTER_2"/>
    <property type="match status" value="1"/>
</dbReference>
<dbReference type="GO" id="GO:0005524">
    <property type="term" value="F:ATP binding"/>
    <property type="evidence" value="ECO:0007669"/>
    <property type="project" value="UniProtKB-KW"/>
</dbReference>
<dbReference type="PANTHER" id="PTHR43875:SF3">
    <property type="entry name" value="MALTOSE_MALTODEXTRIN IMPORT ATP-BINDING PROTEIN MALK"/>
    <property type="match status" value="1"/>
</dbReference>
<evidence type="ECO:0000259" key="8">
    <source>
        <dbReference type="PROSITE" id="PS50893"/>
    </source>
</evidence>
<dbReference type="SUPFAM" id="SSF50331">
    <property type="entry name" value="MOP-like"/>
    <property type="match status" value="1"/>
</dbReference>
<dbReference type="RefSeq" id="WP_119910668.1">
    <property type="nucleotide sequence ID" value="NZ_QZCH01000011.1"/>
</dbReference>
<dbReference type="GO" id="GO:1990060">
    <property type="term" value="C:maltose transport complex"/>
    <property type="evidence" value="ECO:0007669"/>
    <property type="project" value="TreeGrafter"/>
</dbReference>
<dbReference type="PROSITE" id="PS00211">
    <property type="entry name" value="ABC_TRANSPORTER_1"/>
    <property type="match status" value="1"/>
</dbReference>
<keyword evidence="3" id="KW-0997">Cell inner membrane</keyword>
<dbReference type="InterPro" id="IPR012340">
    <property type="entry name" value="NA-bd_OB-fold"/>
</dbReference>
<dbReference type="InterPro" id="IPR008995">
    <property type="entry name" value="Mo/tungstate-bd_C_term_dom"/>
</dbReference>
<keyword evidence="6 9" id="KW-0067">ATP-binding</keyword>
<evidence type="ECO:0000313" key="9">
    <source>
        <dbReference type="EMBL" id="RJG47784.1"/>
    </source>
</evidence>
<dbReference type="Gene3D" id="2.40.50.100">
    <property type="match status" value="1"/>
</dbReference>
<keyword evidence="1" id="KW-0813">Transport</keyword>
<evidence type="ECO:0000256" key="7">
    <source>
        <dbReference type="ARBA" id="ARBA00023136"/>
    </source>
</evidence>
<keyword evidence="4" id="KW-0762">Sugar transport</keyword>
<dbReference type="InterPro" id="IPR003439">
    <property type="entry name" value="ABC_transporter-like_ATP-bd"/>
</dbReference>
<dbReference type="NCBIfam" id="NF008233">
    <property type="entry name" value="PRK11000.1"/>
    <property type="match status" value="1"/>
</dbReference>
<dbReference type="PANTHER" id="PTHR43875">
    <property type="entry name" value="MALTODEXTRIN IMPORT ATP-BINDING PROTEIN MSMX"/>
    <property type="match status" value="1"/>
</dbReference>
<dbReference type="NCBIfam" id="NF008653">
    <property type="entry name" value="PRK11650.1"/>
    <property type="match status" value="1"/>
</dbReference>
<reference evidence="9 10" key="2">
    <citation type="submission" date="2019-01" db="EMBL/GenBank/DDBJ databases">
        <title>Motilimonas pumilus sp. nov., isolated from the gut of sea cucumber (Apostichopus japonicus).</title>
        <authorList>
            <person name="Wang F.-Q."/>
            <person name="Ren L.-H."/>
            <person name="Lin Y.-W."/>
            <person name="Sun G.-H."/>
            <person name="Du Z.-J."/>
            <person name="Zhao J.-X."/>
            <person name="Liu X.-J."/>
            <person name="Liu L.-J."/>
        </authorList>
    </citation>
    <scope>NUCLEOTIDE SEQUENCE [LARGE SCALE GENOMIC DNA]</scope>
    <source>
        <strain evidence="9 10">PLHSC7-2</strain>
    </source>
</reference>
<dbReference type="SUPFAM" id="SSF52540">
    <property type="entry name" value="P-loop containing nucleoside triphosphate hydrolases"/>
    <property type="match status" value="1"/>
</dbReference>
<evidence type="ECO:0000256" key="2">
    <source>
        <dbReference type="ARBA" id="ARBA00022475"/>
    </source>
</evidence>
<dbReference type="InterPro" id="IPR003593">
    <property type="entry name" value="AAA+_ATPase"/>
</dbReference>
<dbReference type="Gene3D" id="2.40.50.140">
    <property type="entry name" value="Nucleic acid-binding proteins"/>
    <property type="match status" value="1"/>
</dbReference>
<sequence length="383" mass="42558">MASVTLKKVCKAYGKNVVQKDIDLDIQQGEFVAFVGPSGCGKTTLLRMIAGLEDITSGDLYIDGERMNDIPPSKRHISMVFQSYALYPHLSVKENMIFGLKLAKTDPEEIAERVEYASSILQLGHVLNRKPKELSGGQQQRVAIGRTLVNRPKVLLFDEPLSNLDASLRVQMRIEISKLHKRLNATMVYVTHDQVEAMTMADRIVVLEGGRVAQVGSPLELYHYPTDRFVAGFIGSPKMNFIPATVEKLGQSEVQLKLCNKQLITVQVHPDKLHEGERVSIGIRPEHIDTSPFSGEANSVLAASENIVGPELKGEVQVVEQLGHETQIYLASKDIDSKLIVRYPDVVDVSEGAQFRFALPAHRCHLFREDGTACQRSYKEVGV</sequence>
<keyword evidence="5" id="KW-0547">Nucleotide-binding</keyword>
<dbReference type="InterPro" id="IPR047641">
    <property type="entry name" value="ABC_transpr_MalK/UgpC-like"/>
</dbReference>
<dbReference type="InterPro" id="IPR040582">
    <property type="entry name" value="OB_MalK-like"/>
</dbReference>
<organism evidence="9 10">
    <name type="scientific">Motilimonas pumila</name>
    <dbReference type="NCBI Taxonomy" id="2303987"/>
    <lineage>
        <taxon>Bacteria</taxon>
        <taxon>Pseudomonadati</taxon>
        <taxon>Pseudomonadota</taxon>
        <taxon>Gammaproteobacteria</taxon>
        <taxon>Alteromonadales</taxon>
        <taxon>Alteromonadales genera incertae sedis</taxon>
        <taxon>Motilimonas</taxon>
    </lineage>
</organism>
<dbReference type="InterPro" id="IPR027417">
    <property type="entry name" value="P-loop_NTPase"/>
</dbReference>
<evidence type="ECO:0000256" key="4">
    <source>
        <dbReference type="ARBA" id="ARBA00022597"/>
    </source>
</evidence>
<dbReference type="Gene3D" id="3.40.50.300">
    <property type="entry name" value="P-loop containing nucleotide triphosphate hydrolases"/>
    <property type="match status" value="1"/>
</dbReference>
<comment type="caution">
    <text evidence="9">The sequence shown here is derived from an EMBL/GenBank/DDBJ whole genome shotgun (WGS) entry which is preliminary data.</text>
</comment>
<dbReference type="InterPro" id="IPR015855">
    <property type="entry name" value="ABC_transpr_MalK-like"/>
</dbReference>
<protein>
    <submittedName>
        <fullName evidence="9">Maltose/maltodextrin ABC transporter ATP-binding protein MalK</fullName>
    </submittedName>
</protein>
<gene>
    <name evidence="9" type="primary">malK</name>
    <name evidence="9" type="ORF">D1Z90_10195</name>
</gene>
<keyword evidence="2" id="KW-1003">Cell membrane</keyword>
<dbReference type="GO" id="GO:0016887">
    <property type="term" value="F:ATP hydrolysis activity"/>
    <property type="evidence" value="ECO:0007669"/>
    <property type="project" value="InterPro"/>
</dbReference>